<keyword evidence="4" id="KW-1185">Reference proteome</keyword>
<protein>
    <submittedName>
        <fullName evidence="3">Uncharacterized protein</fullName>
    </submittedName>
</protein>
<proteinExistence type="predicted"/>
<dbReference type="SUPFAM" id="SSF55469">
    <property type="entry name" value="FMN-dependent nitroreductase-like"/>
    <property type="match status" value="1"/>
</dbReference>
<dbReference type="InterPro" id="IPR020051">
    <property type="entry name" value="SagB-type_dehydrogenase"/>
</dbReference>
<accession>D6Y505</accession>
<dbReference type="PANTHER" id="PTHR43745:SF2">
    <property type="entry name" value="NITROREDUCTASE MJ1384-RELATED"/>
    <property type="match status" value="1"/>
</dbReference>
<evidence type="ECO:0000259" key="2">
    <source>
        <dbReference type="Pfam" id="PF22767"/>
    </source>
</evidence>
<gene>
    <name evidence="3" type="ordered locus">Tbis_0553</name>
</gene>
<dbReference type="NCBIfam" id="TIGR03605">
    <property type="entry name" value="antibiot_sagB"/>
    <property type="match status" value="1"/>
</dbReference>
<dbReference type="HOGENOM" id="CLU_044684_0_0_11"/>
<dbReference type="KEGG" id="tbi:Tbis_0553"/>
<dbReference type="AlphaFoldDB" id="D6Y505"/>
<dbReference type="InterPro" id="IPR052544">
    <property type="entry name" value="Bacteriocin_Proc_Enz"/>
</dbReference>
<reference evidence="3 4" key="1">
    <citation type="submission" date="2010-01" db="EMBL/GenBank/DDBJ databases">
        <title>The complete genome of Thermobispora bispora DSM 43833.</title>
        <authorList>
            <consortium name="US DOE Joint Genome Institute (JGI-PGF)"/>
            <person name="Lucas S."/>
            <person name="Copeland A."/>
            <person name="Lapidus A."/>
            <person name="Glavina del Rio T."/>
            <person name="Dalin E."/>
            <person name="Tice H."/>
            <person name="Bruce D."/>
            <person name="Goodwin L."/>
            <person name="Pitluck S."/>
            <person name="Kyrpides N."/>
            <person name="Mavromatis K."/>
            <person name="Ivanova N."/>
            <person name="Mikhailova N."/>
            <person name="Chertkov O."/>
            <person name="Brettin T."/>
            <person name="Detter J.C."/>
            <person name="Han C."/>
            <person name="Larimer F."/>
            <person name="Land M."/>
            <person name="Hauser L."/>
            <person name="Markowitz V."/>
            <person name="Cheng J.-F."/>
            <person name="Hugenholtz P."/>
            <person name="Woyke T."/>
            <person name="Wu D."/>
            <person name="Jando M."/>
            <person name="Schneider S."/>
            <person name="Klenk H.-P."/>
            <person name="Eisen J.A."/>
        </authorList>
    </citation>
    <scope>NUCLEOTIDE SEQUENCE [LARGE SCALE GENOMIC DNA]</scope>
    <source>
        <strain evidence="4">ATCC 19993 / DSM 43833 / CBS 139.67 / JCM 10125 / KCTC 9307 / NBRC 14880 / R51</strain>
    </source>
</reference>
<dbReference type="EMBL" id="CP001874">
    <property type="protein sequence ID" value="ADG87280.1"/>
    <property type="molecule type" value="Genomic_DNA"/>
</dbReference>
<dbReference type="Pfam" id="PF22767">
    <property type="entry name" value="ThcOx"/>
    <property type="match status" value="1"/>
</dbReference>
<dbReference type="CDD" id="cd02142">
    <property type="entry name" value="McbC_SagB-like_oxidoreductase"/>
    <property type="match status" value="1"/>
</dbReference>
<evidence type="ECO:0000259" key="1">
    <source>
        <dbReference type="Pfam" id="PF00881"/>
    </source>
</evidence>
<evidence type="ECO:0000313" key="3">
    <source>
        <dbReference type="EMBL" id="ADG87280.1"/>
    </source>
</evidence>
<dbReference type="RefSeq" id="WP_013130813.1">
    <property type="nucleotide sequence ID" value="NC_014165.1"/>
</dbReference>
<dbReference type="STRING" id="469371.Tbis_0553"/>
<feature type="domain" description="Cyanobactin oxidase ThcOx second" evidence="2">
    <location>
        <begin position="108"/>
        <end position="203"/>
    </location>
</feature>
<sequence length="458" mass="50272">MTIPPGLTERYALRAGVHSAVLPDGVMRLFAWPHAESIGALSADETTLLKELAEGPREIADPALRPFVERLFRGGWLKRTLSRGEHDLYTLDPLRRPGSRPAPPDDPVLSRFAAVRRRPSGFVIESPLAWCDVHVHDPALLPDLLEPAGGRAGRSSLAPQIRRQALADLAWAGLVVPRGAEDGALRTRQWAPHELDFHQRSRLYHRGYLGDGFGGTFWARGTFDPPQARPQRYPGDPIPLHRPDLNALRAADPPLTAVLEDRRSVREYDDDAPMTVEQLGELLYRSARIRDVKVIDGVEYVRKPYPSGGSVYELEIYPVVRHVAGLAPGMYHYDAYEHVLRPVRPAGHPAVRRMLTVASHGSAVGIRPQLLLVVSARVGRVMWKYEGMGYALILKHVGVLYQTLYCVATAMGLAPCAIGSGDSAAFSEATGRDPLEECAVGDFLLGSRPASGSTVEES</sequence>
<dbReference type="Pfam" id="PF00881">
    <property type="entry name" value="Nitroreductase"/>
    <property type="match status" value="1"/>
</dbReference>
<name>D6Y505_THEBD</name>
<evidence type="ECO:0000313" key="4">
    <source>
        <dbReference type="Proteomes" id="UP000006640"/>
    </source>
</evidence>
<dbReference type="SMR" id="D6Y505"/>
<dbReference type="Proteomes" id="UP000006640">
    <property type="component" value="Chromosome"/>
</dbReference>
<dbReference type="InterPro" id="IPR029479">
    <property type="entry name" value="Nitroreductase"/>
</dbReference>
<dbReference type="Gene3D" id="3.40.109.10">
    <property type="entry name" value="NADH Oxidase"/>
    <property type="match status" value="1"/>
</dbReference>
<dbReference type="OrthoDB" id="3723182at2"/>
<dbReference type="PANTHER" id="PTHR43745">
    <property type="entry name" value="NITROREDUCTASE MJ1384-RELATED"/>
    <property type="match status" value="1"/>
</dbReference>
<dbReference type="eggNOG" id="COG0778">
    <property type="taxonomic scope" value="Bacteria"/>
</dbReference>
<dbReference type="InterPro" id="IPR000415">
    <property type="entry name" value="Nitroreductase-like"/>
</dbReference>
<feature type="domain" description="Nitroreductase" evidence="1">
    <location>
        <begin position="260"/>
        <end position="437"/>
    </location>
</feature>
<dbReference type="GO" id="GO:0016491">
    <property type="term" value="F:oxidoreductase activity"/>
    <property type="evidence" value="ECO:0007669"/>
    <property type="project" value="InterPro"/>
</dbReference>
<organism evidence="3 4">
    <name type="scientific">Thermobispora bispora (strain ATCC 19993 / DSM 43833 / CBS 139.67 / JCM 10125 / KCTC 9307 / NBRC 14880 / R51)</name>
    <dbReference type="NCBI Taxonomy" id="469371"/>
    <lineage>
        <taxon>Bacteria</taxon>
        <taxon>Bacillati</taxon>
        <taxon>Actinomycetota</taxon>
        <taxon>Actinomycetes</taxon>
        <taxon>Streptosporangiales</taxon>
        <taxon>Streptosporangiaceae</taxon>
        <taxon>Thermobispora</taxon>
    </lineage>
</organism>
<dbReference type="InterPro" id="IPR054488">
    <property type="entry name" value="ThcOx_dom2"/>
</dbReference>